<sequence>MLGACREFVESWPRVSEAYREFAESLLGWRQGVCRKKIERLVGRSSRVAEKLIGSWKGQAHLVDLRSGQHKVQVRIGKVERITFLGFLTVVPLVRDGHTTQAIVIPPRLVVVPPPSYFSGCFR</sequence>
<dbReference type="AlphaFoldDB" id="A0A427AXW3"/>
<reference evidence="1 2" key="1">
    <citation type="journal article" date="2014" name="Agronomy (Basel)">
        <title>A Draft Genome Sequence for Ensete ventricosum, the Drought-Tolerant Tree Against Hunger.</title>
        <authorList>
            <person name="Harrison J."/>
            <person name="Moore K.A."/>
            <person name="Paszkiewicz K."/>
            <person name="Jones T."/>
            <person name="Grant M."/>
            <person name="Ambacheew D."/>
            <person name="Muzemil S."/>
            <person name="Studholme D.J."/>
        </authorList>
    </citation>
    <scope>NUCLEOTIDE SEQUENCE [LARGE SCALE GENOMIC DNA]</scope>
</reference>
<proteinExistence type="predicted"/>
<dbReference type="Proteomes" id="UP000287651">
    <property type="component" value="Unassembled WGS sequence"/>
</dbReference>
<dbReference type="EMBL" id="AMZH03000994">
    <property type="protein sequence ID" value="RRT81083.1"/>
    <property type="molecule type" value="Genomic_DNA"/>
</dbReference>
<evidence type="ECO:0000313" key="1">
    <source>
        <dbReference type="EMBL" id="RRT81083.1"/>
    </source>
</evidence>
<comment type="caution">
    <text evidence="1">The sequence shown here is derived from an EMBL/GenBank/DDBJ whole genome shotgun (WGS) entry which is preliminary data.</text>
</comment>
<evidence type="ECO:0000313" key="2">
    <source>
        <dbReference type="Proteomes" id="UP000287651"/>
    </source>
</evidence>
<accession>A0A427AXW3</accession>
<organism evidence="1 2">
    <name type="scientific">Ensete ventricosum</name>
    <name type="common">Abyssinian banana</name>
    <name type="synonym">Musa ensete</name>
    <dbReference type="NCBI Taxonomy" id="4639"/>
    <lineage>
        <taxon>Eukaryota</taxon>
        <taxon>Viridiplantae</taxon>
        <taxon>Streptophyta</taxon>
        <taxon>Embryophyta</taxon>
        <taxon>Tracheophyta</taxon>
        <taxon>Spermatophyta</taxon>
        <taxon>Magnoliopsida</taxon>
        <taxon>Liliopsida</taxon>
        <taxon>Zingiberales</taxon>
        <taxon>Musaceae</taxon>
        <taxon>Ensete</taxon>
    </lineage>
</organism>
<gene>
    <name evidence="1" type="ORF">B296_00003585</name>
</gene>
<protein>
    <submittedName>
        <fullName evidence="1">Uncharacterized protein</fullName>
    </submittedName>
</protein>
<name>A0A427AXW3_ENSVE</name>